<proteinExistence type="predicted"/>
<protein>
    <recommendedName>
        <fullName evidence="4">Lipocalin-like domain-containing protein</fullName>
    </recommendedName>
</protein>
<evidence type="ECO:0000313" key="3">
    <source>
        <dbReference type="Proteomes" id="UP000294850"/>
    </source>
</evidence>
<organism evidence="2 3">
    <name type="scientific">Dyadobacter psychrotolerans</name>
    <dbReference type="NCBI Taxonomy" id="2541721"/>
    <lineage>
        <taxon>Bacteria</taxon>
        <taxon>Pseudomonadati</taxon>
        <taxon>Bacteroidota</taxon>
        <taxon>Cytophagia</taxon>
        <taxon>Cytophagales</taxon>
        <taxon>Spirosomataceae</taxon>
        <taxon>Dyadobacter</taxon>
    </lineage>
</organism>
<gene>
    <name evidence="2" type="ORF">E0F88_17965</name>
</gene>
<dbReference type="EMBL" id="SMFL01000006">
    <property type="protein sequence ID" value="TDE13782.1"/>
    <property type="molecule type" value="Genomic_DNA"/>
</dbReference>
<feature type="signal peptide" evidence="1">
    <location>
        <begin position="1"/>
        <end position="21"/>
    </location>
</feature>
<dbReference type="AlphaFoldDB" id="A0A4R5DI52"/>
<feature type="chain" id="PRO_5020565128" description="Lipocalin-like domain-containing protein" evidence="1">
    <location>
        <begin position="22"/>
        <end position="137"/>
    </location>
</feature>
<name>A0A4R5DI52_9BACT</name>
<comment type="caution">
    <text evidence="2">The sequence shown here is derived from an EMBL/GenBank/DDBJ whole genome shotgun (WGS) entry which is preliminary data.</text>
</comment>
<reference evidence="2 3" key="1">
    <citation type="submission" date="2019-03" db="EMBL/GenBank/DDBJ databases">
        <title>Dyadobacter AR-3-6 sp. nov., isolated from arctic soil.</title>
        <authorList>
            <person name="Chaudhary D.K."/>
        </authorList>
    </citation>
    <scope>NUCLEOTIDE SEQUENCE [LARGE SCALE GENOMIC DNA]</scope>
    <source>
        <strain evidence="2 3">AR-3-6</strain>
    </source>
</reference>
<evidence type="ECO:0008006" key="4">
    <source>
        <dbReference type="Google" id="ProtNLM"/>
    </source>
</evidence>
<dbReference type="RefSeq" id="WP_131959658.1">
    <property type="nucleotide sequence ID" value="NZ_SMFL01000006.1"/>
</dbReference>
<dbReference type="PROSITE" id="PS51257">
    <property type="entry name" value="PROKAR_LIPOPROTEIN"/>
    <property type="match status" value="1"/>
</dbReference>
<sequence length="137" mass="15262">MKNIILLIVQVSMLIFVSACKSNDPSSKSLVGSWDVIAYKTHPDSTLKEPYKSSRINVIFDRKGKLGSVGITPFDGGWCNVAERYSIDKDIISFQFGKPNCIPLINPNTPESAKIIELTGNTLTIEWGQSLLKMDRR</sequence>
<accession>A0A4R5DI52</accession>
<evidence type="ECO:0000256" key="1">
    <source>
        <dbReference type="SAM" id="SignalP"/>
    </source>
</evidence>
<dbReference type="Proteomes" id="UP000294850">
    <property type="component" value="Unassembled WGS sequence"/>
</dbReference>
<keyword evidence="1" id="KW-0732">Signal</keyword>
<dbReference type="OrthoDB" id="178525at768503"/>
<keyword evidence="3" id="KW-1185">Reference proteome</keyword>
<evidence type="ECO:0000313" key="2">
    <source>
        <dbReference type="EMBL" id="TDE13782.1"/>
    </source>
</evidence>